<dbReference type="GO" id="GO:0046677">
    <property type="term" value="P:response to antibiotic"/>
    <property type="evidence" value="ECO:0007669"/>
    <property type="project" value="TreeGrafter"/>
</dbReference>
<keyword evidence="1" id="KW-0812">Transmembrane</keyword>
<dbReference type="InterPro" id="IPR052966">
    <property type="entry name" value="Beta-lactamase_Reg"/>
</dbReference>
<dbReference type="Pfam" id="PF17113">
    <property type="entry name" value="AmpE"/>
    <property type="match status" value="1"/>
</dbReference>
<dbReference type="PANTHER" id="PTHR38684:SF1">
    <property type="entry name" value="PROTEIN AMPE"/>
    <property type="match status" value="1"/>
</dbReference>
<protein>
    <submittedName>
        <fullName evidence="2">AmpE protein</fullName>
    </submittedName>
</protein>
<organism evidence="2 3">
    <name type="scientific">Thalassolituus maritimus</name>
    <dbReference type="NCBI Taxonomy" id="484498"/>
    <lineage>
        <taxon>Bacteria</taxon>
        <taxon>Pseudomonadati</taxon>
        <taxon>Pseudomonadota</taxon>
        <taxon>Gammaproteobacteria</taxon>
        <taxon>Oceanospirillales</taxon>
        <taxon>Oceanospirillaceae</taxon>
        <taxon>Thalassolituus</taxon>
    </lineage>
</organism>
<feature type="transmembrane region" description="Helical" evidence="1">
    <location>
        <begin position="150"/>
        <end position="171"/>
    </location>
</feature>
<accession>A0A1N7MAE7</accession>
<reference evidence="3" key="1">
    <citation type="submission" date="2017-01" db="EMBL/GenBank/DDBJ databases">
        <authorList>
            <person name="Varghese N."/>
            <person name="Submissions S."/>
        </authorList>
    </citation>
    <scope>NUCLEOTIDE SEQUENCE [LARGE SCALE GENOMIC DNA]</scope>
    <source>
        <strain evidence="3">DSM 24913</strain>
    </source>
</reference>
<proteinExistence type="predicted"/>
<gene>
    <name evidence="2" type="ORF">SAMN05421686_10560</name>
</gene>
<name>A0A1N7MAE7_9GAMM</name>
<sequence>MKFLVLFVVLLWQQRFPLPHRSTSSRTFAWWLKQVEKLPRFMNWHRHFRYSVVVVLPVVTITVAMLLADPYAFGLLSVLLKILVLLYVLSHISIGKHLEAYRSDLKKGDTQGAYHCADQYLAVPEVRVSDDLTTMNHQVIRALLHRWFEFFFLMVFWYMVADIAGILLAWFSLQYARATHCDAQGWRYLHWIEWIPVRLLGLTYALAGDFLRGFPVLHSYLWDRTTHSADVLYRVANESLAGQSVAMSCPVDESAEEAAAELDRWQRLHIRSLSVWMVIIATATVGGYLL</sequence>
<feature type="transmembrane region" description="Helical" evidence="1">
    <location>
        <begin position="75"/>
        <end position="94"/>
    </location>
</feature>
<dbReference type="AlphaFoldDB" id="A0A1N7MAE7"/>
<dbReference type="GO" id="GO:0005886">
    <property type="term" value="C:plasma membrane"/>
    <property type="evidence" value="ECO:0007669"/>
    <property type="project" value="TreeGrafter"/>
</dbReference>
<feature type="transmembrane region" description="Helical" evidence="1">
    <location>
        <begin position="273"/>
        <end position="289"/>
    </location>
</feature>
<dbReference type="PANTHER" id="PTHR38684">
    <property type="entry name" value="PROTEIN AMPE"/>
    <property type="match status" value="1"/>
</dbReference>
<keyword evidence="3" id="KW-1185">Reference proteome</keyword>
<dbReference type="RefSeq" id="WP_076515331.1">
    <property type="nucleotide sequence ID" value="NZ_FTOH01000005.1"/>
</dbReference>
<evidence type="ECO:0000256" key="1">
    <source>
        <dbReference type="SAM" id="Phobius"/>
    </source>
</evidence>
<dbReference type="InterPro" id="IPR031347">
    <property type="entry name" value="AmpE"/>
</dbReference>
<keyword evidence="1" id="KW-0472">Membrane</keyword>
<dbReference type="STRING" id="484498.SAMN05421686_10560"/>
<dbReference type="Proteomes" id="UP000185639">
    <property type="component" value="Unassembled WGS sequence"/>
</dbReference>
<feature type="transmembrane region" description="Helical" evidence="1">
    <location>
        <begin position="48"/>
        <end position="68"/>
    </location>
</feature>
<evidence type="ECO:0000313" key="3">
    <source>
        <dbReference type="Proteomes" id="UP000185639"/>
    </source>
</evidence>
<dbReference type="EMBL" id="FTOH01000005">
    <property type="protein sequence ID" value="SIS83074.1"/>
    <property type="molecule type" value="Genomic_DNA"/>
</dbReference>
<dbReference type="OrthoDB" id="9811967at2"/>
<evidence type="ECO:0000313" key="2">
    <source>
        <dbReference type="EMBL" id="SIS83074.1"/>
    </source>
</evidence>
<keyword evidence="1" id="KW-1133">Transmembrane helix</keyword>